<proteinExistence type="predicted"/>
<dbReference type="AlphaFoldDB" id="A0A0F4ZKK8"/>
<evidence type="ECO:0000313" key="2">
    <source>
        <dbReference type="EMBL" id="KKA30398.1"/>
    </source>
</evidence>
<evidence type="ECO:0000256" key="1">
    <source>
        <dbReference type="SAM" id="MobiDB-lite"/>
    </source>
</evidence>
<comment type="caution">
    <text evidence="2">The sequence shown here is derived from an EMBL/GenBank/DDBJ whole genome shotgun (WGS) entry which is preliminary data.</text>
</comment>
<gene>
    <name evidence="2" type="ORF">TD95_003978</name>
</gene>
<name>A0A0F4ZKK8_9PEZI</name>
<dbReference type="EMBL" id="LAEV01000405">
    <property type="protein sequence ID" value="KKA30398.1"/>
    <property type="molecule type" value="Genomic_DNA"/>
</dbReference>
<keyword evidence="3" id="KW-1185">Reference proteome</keyword>
<protein>
    <submittedName>
        <fullName evidence="2">Uncharacterized protein</fullName>
    </submittedName>
</protein>
<reference evidence="2 3" key="1">
    <citation type="submission" date="2015-03" db="EMBL/GenBank/DDBJ databases">
        <authorList>
            <person name="Radwan O."/>
            <person name="Al-Naeli F.A."/>
            <person name="Rendon G.A."/>
            <person name="Fields C."/>
        </authorList>
    </citation>
    <scope>NUCLEOTIDE SEQUENCE [LARGE SCALE GENOMIC DNA]</scope>
    <source>
        <strain evidence="2">CR-DP1</strain>
    </source>
</reference>
<evidence type="ECO:0000313" key="3">
    <source>
        <dbReference type="Proteomes" id="UP000033483"/>
    </source>
</evidence>
<dbReference type="OrthoDB" id="5015991at2759"/>
<sequence length="198" mass="22113">MCHYEQILWNCGYWRWDRFKQQCPGENRIGETCGLRLIYETILKHSECRLCLDIAKKDRRLVKMAADMNRWRREANKPATVEKTMFEYVQVYNERAAMAQQHERVVKMDPRGLQQRACGAAASANYYGEPLPSMRSAPMGYAGGYGMATPGPSPRTSPSPSGSPAGNEYKLGVQTPAQLGIPGGVIAQVTAMQAQHQA</sequence>
<accession>A0A0F4ZKK8</accession>
<organism evidence="2 3">
    <name type="scientific">Thielaviopsis punctulata</name>
    <dbReference type="NCBI Taxonomy" id="72032"/>
    <lineage>
        <taxon>Eukaryota</taxon>
        <taxon>Fungi</taxon>
        <taxon>Dikarya</taxon>
        <taxon>Ascomycota</taxon>
        <taxon>Pezizomycotina</taxon>
        <taxon>Sordariomycetes</taxon>
        <taxon>Hypocreomycetidae</taxon>
        <taxon>Microascales</taxon>
        <taxon>Ceratocystidaceae</taxon>
        <taxon>Thielaviopsis</taxon>
    </lineage>
</organism>
<dbReference type="Proteomes" id="UP000033483">
    <property type="component" value="Unassembled WGS sequence"/>
</dbReference>
<feature type="region of interest" description="Disordered" evidence="1">
    <location>
        <begin position="148"/>
        <end position="170"/>
    </location>
</feature>